<evidence type="ECO:0000256" key="2">
    <source>
        <dbReference type="ARBA" id="ARBA00022741"/>
    </source>
</evidence>
<dbReference type="AlphaFoldDB" id="A0A6P5NX55"/>
<dbReference type="InterPro" id="IPR027417">
    <property type="entry name" value="P-loop_NTPase"/>
</dbReference>
<keyword evidence="2" id="KW-0547">Nucleotide-binding</keyword>
<dbReference type="GO" id="GO:0045087">
    <property type="term" value="P:innate immune response"/>
    <property type="evidence" value="ECO:0007669"/>
    <property type="project" value="TreeGrafter"/>
</dbReference>
<dbReference type="RefSeq" id="XP_021006746.1">
    <property type="nucleotide sequence ID" value="XM_021151087.2"/>
</dbReference>
<dbReference type="PANTHER" id="PTHR32341:SF4">
    <property type="entry name" value="INTERFERON-GAMMA-INDUCIBLE GTPASE IFGGA3 PROTEIN-RELATED"/>
    <property type="match status" value="1"/>
</dbReference>
<dbReference type="SUPFAM" id="SSF52540">
    <property type="entry name" value="P-loop containing nucleoside triphosphate hydrolases"/>
    <property type="match status" value="1"/>
</dbReference>
<evidence type="ECO:0000256" key="3">
    <source>
        <dbReference type="ARBA" id="ARBA00022801"/>
    </source>
</evidence>
<gene>
    <name evidence="8" type="primary">LOC110285052</name>
</gene>
<comment type="similarity">
    <text evidence="1">Belongs to the TRAFAC class dynamin-like GTPase superfamily. IRG family.</text>
</comment>
<keyword evidence="5" id="KW-1133">Transmembrane helix</keyword>
<evidence type="ECO:0000313" key="7">
    <source>
        <dbReference type="Proteomes" id="UP000515126"/>
    </source>
</evidence>
<dbReference type="KEGG" id="mcal:110285052"/>
<accession>A0A6P5NX55</accession>
<keyword evidence="5" id="KW-0812">Transmembrane</keyword>
<keyword evidence="5" id="KW-0472">Membrane</keyword>
<organism evidence="7 8">
    <name type="scientific">Mus caroli</name>
    <name type="common">Ryukyu mouse</name>
    <name type="synonym">Ricefield mouse</name>
    <dbReference type="NCBI Taxonomy" id="10089"/>
    <lineage>
        <taxon>Eukaryota</taxon>
        <taxon>Metazoa</taxon>
        <taxon>Chordata</taxon>
        <taxon>Craniata</taxon>
        <taxon>Vertebrata</taxon>
        <taxon>Euteleostomi</taxon>
        <taxon>Mammalia</taxon>
        <taxon>Eutheria</taxon>
        <taxon>Euarchontoglires</taxon>
        <taxon>Glires</taxon>
        <taxon>Rodentia</taxon>
        <taxon>Myomorpha</taxon>
        <taxon>Muroidea</taxon>
        <taxon>Muridae</taxon>
        <taxon>Murinae</taxon>
        <taxon>Mus</taxon>
        <taxon>Mus</taxon>
    </lineage>
</organism>
<feature type="transmembrane region" description="Helical" evidence="5">
    <location>
        <begin position="370"/>
        <end position="387"/>
    </location>
</feature>
<evidence type="ECO:0000256" key="4">
    <source>
        <dbReference type="ARBA" id="ARBA00023134"/>
    </source>
</evidence>
<dbReference type="PANTHER" id="PTHR32341">
    <property type="entry name" value="INTERFERON-INDUCIBLE GTPASE"/>
    <property type="match status" value="1"/>
</dbReference>
<evidence type="ECO:0000256" key="5">
    <source>
        <dbReference type="SAM" id="Phobius"/>
    </source>
</evidence>
<evidence type="ECO:0000256" key="1">
    <source>
        <dbReference type="ARBA" id="ARBA00005429"/>
    </source>
</evidence>
<keyword evidence="4" id="KW-0342">GTP-binding</keyword>
<dbReference type="GeneID" id="110285052"/>
<dbReference type="GO" id="GO:0005525">
    <property type="term" value="F:GTP binding"/>
    <property type="evidence" value="ECO:0007669"/>
    <property type="project" value="UniProtKB-KW"/>
</dbReference>
<evidence type="ECO:0000259" key="6">
    <source>
        <dbReference type="PROSITE" id="PS51716"/>
    </source>
</evidence>
<name>A0A6P5NX55_MUSCR</name>
<dbReference type="GO" id="GO:0005789">
    <property type="term" value="C:endoplasmic reticulum membrane"/>
    <property type="evidence" value="ECO:0007669"/>
    <property type="project" value="TreeGrafter"/>
</dbReference>
<reference evidence="8" key="1">
    <citation type="submission" date="2025-08" db="UniProtKB">
        <authorList>
            <consortium name="RefSeq"/>
        </authorList>
    </citation>
    <scope>IDENTIFICATION</scope>
</reference>
<dbReference type="InterPro" id="IPR051515">
    <property type="entry name" value="IRG"/>
</dbReference>
<keyword evidence="7" id="KW-1185">Reference proteome</keyword>
<dbReference type="FunFam" id="3.40.50.300:FF:000541">
    <property type="entry name" value="Immunity related GTPase M"/>
    <property type="match status" value="1"/>
</dbReference>
<keyword evidence="3" id="KW-0378">Hydrolase</keyword>
<dbReference type="Gene3D" id="3.40.50.300">
    <property type="entry name" value="P-loop containing nucleotide triphosphate hydrolases"/>
    <property type="match status" value="1"/>
</dbReference>
<dbReference type="GO" id="GO:0000045">
    <property type="term" value="P:autophagosome assembly"/>
    <property type="evidence" value="ECO:0007669"/>
    <property type="project" value="TreeGrafter"/>
</dbReference>
<proteinExistence type="inferred from homology"/>
<dbReference type="GO" id="GO:0035458">
    <property type="term" value="P:cellular response to interferon-beta"/>
    <property type="evidence" value="ECO:0007669"/>
    <property type="project" value="TreeGrafter"/>
</dbReference>
<sequence length="417" mass="48076">MGQLFSDTSKKEDNEDLVSSFNEYFKDIKTENKIISQETIDLIKLHLNKGNIHGANCLISDTLRNIDNAPINIAVTGESGVGKSSFINALIGIGPEEEGAAEVGVIETTMKRTSYKHPKIETLTLWDLPGIGTQKFPPKTYLEEVNFKEYDFFIIVSATRFTKLEVDLAKAITIMKKNYYFVRTKVDIDVENERKTKPRTFEREKALKQIQSYSVKVFNDNNMAVPPIFLISNYDLSKYDFPVLMDTLIKELHVQKRHNFILSLPNFTDEAIDRKYKATQQFIWLEAFKIGVVAIFPVLGNLRNKDMEKIKNTLNHYRKIFGVDDESLELVAKDFQVPVEQVKKTMKTPHLWKNYREETFRNNFKKLASAFGRLLAVGCYFPAIYYLQLHILDSVTEDAKVLLRWTYSKPSSNSTYP</sequence>
<dbReference type="InterPro" id="IPR007743">
    <property type="entry name" value="Immunity-related_GTPase-like"/>
</dbReference>
<feature type="transmembrane region" description="Helical" evidence="5">
    <location>
        <begin position="282"/>
        <end position="302"/>
    </location>
</feature>
<evidence type="ECO:0000313" key="8">
    <source>
        <dbReference type="RefSeq" id="XP_021006746.1"/>
    </source>
</evidence>
<feature type="domain" description="IRG-type G" evidence="6">
    <location>
        <begin position="69"/>
        <end position="251"/>
    </location>
</feature>
<dbReference type="Proteomes" id="UP000515126">
    <property type="component" value="Chromosome 18"/>
</dbReference>
<dbReference type="PROSITE" id="PS51716">
    <property type="entry name" value="G_IRG"/>
    <property type="match status" value="1"/>
</dbReference>
<dbReference type="CDD" id="cd04104">
    <property type="entry name" value="p47_IIGP_like"/>
    <property type="match status" value="1"/>
</dbReference>
<dbReference type="GO" id="GO:0003924">
    <property type="term" value="F:GTPase activity"/>
    <property type="evidence" value="ECO:0007669"/>
    <property type="project" value="TreeGrafter"/>
</dbReference>
<dbReference type="InterPro" id="IPR030385">
    <property type="entry name" value="G_IRG_dom"/>
</dbReference>
<dbReference type="Pfam" id="PF05049">
    <property type="entry name" value="IIGP"/>
    <property type="match status" value="1"/>
</dbReference>
<protein>
    <submittedName>
        <fullName evidence="8">Interferon-inducible GTPase 1-like isoform X1</fullName>
    </submittedName>
</protein>